<proteinExistence type="inferred from homology"/>
<feature type="transmembrane region" description="Helical" evidence="8">
    <location>
        <begin position="32"/>
        <end position="49"/>
    </location>
</feature>
<dbReference type="InterPro" id="IPR001750">
    <property type="entry name" value="ND/Mrp_TM"/>
</dbReference>
<keyword evidence="3" id="KW-1003">Cell membrane</keyword>
<comment type="caution">
    <text evidence="10">The sequence shown here is derived from an EMBL/GenBank/DDBJ whole genome shotgun (WGS) entry which is preliminary data.</text>
</comment>
<keyword evidence="5 8" id="KW-1133">Transmembrane helix</keyword>
<comment type="subcellular location">
    <subcellularLocation>
        <location evidence="1">Cell membrane</location>
        <topology evidence="1">Multi-pass membrane protein</topology>
    </subcellularLocation>
    <subcellularLocation>
        <location evidence="7">Membrane</location>
        <topology evidence="7">Multi-pass membrane protein</topology>
    </subcellularLocation>
</comment>
<feature type="transmembrane region" description="Helical" evidence="8">
    <location>
        <begin position="242"/>
        <end position="261"/>
    </location>
</feature>
<evidence type="ECO:0000256" key="1">
    <source>
        <dbReference type="ARBA" id="ARBA00004651"/>
    </source>
</evidence>
<evidence type="ECO:0000256" key="2">
    <source>
        <dbReference type="ARBA" id="ARBA00005346"/>
    </source>
</evidence>
<dbReference type="PANTHER" id="PTHR42703:SF1">
    <property type="entry name" value="NA(+)_H(+) ANTIPORTER SUBUNIT D1"/>
    <property type="match status" value="1"/>
</dbReference>
<dbReference type="NCBIfam" id="NF009309">
    <property type="entry name" value="PRK12666.1"/>
    <property type="match status" value="1"/>
</dbReference>
<evidence type="ECO:0000256" key="6">
    <source>
        <dbReference type="ARBA" id="ARBA00023136"/>
    </source>
</evidence>
<protein>
    <submittedName>
        <fullName evidence="10">Monovalent cation/H+ antiporter subunit D</fullName>
    </submittedName>
</protein>
<evidence type="ECO:0000256" key="8">
    <source>
        <dbReference type="SAM" id="Phobius"/>
    </source>
</evidence>
<evidence type="ECO:0000256" key="3">
    <source>
        <dbReference type="ARBA" id="ARBA00022475"/>
    </source>
</evidence>
<organism evidence="10 11">
    <name type="scientific">Aliarcobacter cryaerophilus</name>
    <dbReference type="NCBI Taxonomy" id="28198"/>
    <lineage>
        <taxon>Bacteria</taxon>
        <taxon>Pseudomonadati</taxon>
        <taxon>Campylobacterota</taxon>
        <taxon>Epsilonproteobacteria</taxon>
        <taxon>Campylobacterales</taxon>
        <taxon>Arcobacteraceae</taxon>
        <taxon>Aliarcobacter</taxon>
    </lineage>
</organism>
<dbReference type="Proteomes" id="UP000192599">
    <property type="component" value="Unassembled WGS sequence"/>
</dbReference>
<reference evidence="10 11" key="1">
    <citation type="submission" date="2017-04" db="EMBL/GenBank/DDBJ databases">
        <title>Accumulation and expression of multiple antibiotic resistance genes in Arcobacter cryaerophilus that thrives in sewage.</title>
        <authorList>
            <person name="Millar J.A."/>
            <person name="Raghavan R."/>
        </authorList>
    </citation>
    <scope>NUCLEOTIDE SEQUENCE [LARGE SCALE GENOMIC DNA]</scope>
    <source>
        <strain evidence="10 11">AZT-1</strain>
    </source>
</reference>
<keyword evidence="4 7" id="KW-0812">Transmembrane</keyword>
<keyword evidence="6 8" id="KW-0472">Membrane</keyword>
<evidence type="ECO:0000256" key="7">
    <source>
        <dbReference type="RuleBase" id="RU000320"/>
    </source>
</evidence>
<gene>
    <name evidence="10" type="ORF">AS859_01085</name>
</gene>
<feature type="transmembrane region" description="Helical" evidence="8">
    <location>
        <begin position="305"/>
        <end position="322"/>
    </location>
</feature>
<evidence type="ECO:0000256" key="5">
    <source>
        <dbReference type="ARBA" id="ARBA00022989"/>
    </source>
</evidence>
<evidence type="ECO:0000313" key="11">
    <source>
        <dbReference type="Proteomes" id="UP000192599"/>
    </source>
</evidence>
<dbReference type="InterPro" id="IPR050586">
    <property type="entry name" value="CPA3_Na-H_Antiporter_D"/>
</dbReference>
<dbReference type="EMBL" id="LNTC01000006">
    <property type="protein sequence ID" value="OQR42184.1"/>
    <property type="molecule type" value="Genomic_DNA"/>
</dbReference>
<feature type="transmembrane region" description="Helical" evidence="8">
    <location>
        <begin position="6"/>
        <end position="25"/>
    </location>
</feature>
<dbReference type="PRINTS" id="PR01437">
    <property type="entry name" value="NUOXDRDTASE4"/>
</dbReference>
<evidence type="ECO:0000313" key="10">
    <source>
        <dbReference type="EMBL" id="OQR42184.1"/>
    </source>
</evidence>
<name>A0A1V9VE21_9BACT</name>
<evidence type="ECO:0000256" key="4">
    <source>
        <dbReference type="ARBA" id="ARBA00022692"/>
    </source>
</evidence>
<feature type="transmembrane region" description="Helical" evidence="8">
    <location>
        <begin position="411"/>
        <end position="429"/>
    </location>
</feature>
<accession>A0A1V9VE21</accession>
<feature type="transmembrane region" description="Helical" evidence="8">
    <location>
        <begin position="204"/>
        <end position="230"/>
    </location>
</feature>
<dbReference type="AlphaFoldDB" id="A0A1V9VE21"/>
<dbReference type="Pfam" id="PF00361">
    <property type="entry name" value="Proton_antipo_M"/>
    <property type="match status" value="1"/>
</dbReference>
<dbReference type="GO" id="GO:0005886">
    <property type="term" value="C:plasma membrane"/>
    <property type="evidence" value="ECO:0007669"/>
    <property type="project" value="UniProtKB-SubCell"/>
</dbReference>
<feature type="transmembrane region" description="Helical" evidence="8">
    <location>
        <begin position="162"/>
        <end position="184"/>
    </location>
</feature>
<feature type="transmembrane region" description="Helical" evidence="8">
    <location>
        <begin position="370"/>
        <end position="391"/>
    </location>
</feature>
<sequence length="503" mass="54969">MIHTPILPVIIPLIAGFTLLLIKRFGLKTQEIFSLISVFIIILVSIFAFTKTLSNDIFVYSLGNWEAPFGIVLVLDQFSILMVLVTSLLAFGALWYAISEGIDKKGAHFHPLFQLQLFGLNGAFLTGDLFNLFVFFEILLLASYSLLLHAKGEGRVKAGLHYVVINLVGSTLFLFAVGTLYGILGTLNIADLSQKVAHLSPENVSIVASAGLLLLIVFGLKAAMFPLYFWLPNAYGKTSAPVAALFAIMTKVGIYSIIRVHGTIFGQNANELAFYYTPWVLYIGLITLVLATFGVLSSKELKTQISYLVLLSVSIILIAIGINSKEALSGAIFYMIHSTFVAGGFFLLADVILKARNSTSLRPKMPIFKNAILIGSIFFIFAIAIAGLPPFSGFFGKIMILKSSINHTQTALIFTTVLLSSLLVIVSLARSGTNIFYDTRAKEEESNYKLSKSTLSSIVYLFSFTIILVLFANNITQITENIASNLVDTNSYISTVLNPNGEL</sequence>
<evidence type="ECO:0000259" key="9">
    <source>
        <dbReference type="Pfam" id="PF00361"/>
    </source>
</evidence>
<dbReference type="PANTHER" id="PTHR42703">
    <property type="entry name" value="NADH DEHYDROGENASE"/>
    <property type="match status" value="1"/>
</dbReference>
<feature type="domain" description="NADH:quinone oxidoreductase/Mrp antiporter transmembrane" evidence="9">
    <location>
        <begin position="127"/>
        <end position="420"/>
    </location>
</feature>
<dbReference type="InterPro" id="IPR003918">
    <property type="entry name" value="NADH_UbQ_OxRdtase"/>
</dbReference>
<dbReference type="GO" id="GO:0008137">
    <property type="term" value="F:NADH dehydrogenase (ubiquinone) activity"/>
    <property type="evidence" value="ECO:0007669"/>
    <property type="project" value="InterPro"/>
</dbReference>
<dbReference type="GO" id="GO:0042773">
    <property type="term" value="P:ATP synthesis coupled electron transport"/>
    <property type="evidence" value="ECO:0007669"/>
    <property type="project" value="InterPro"/>
</dbReference>
<feature type="transmembrane region" description="Helical" evidence="8">
    <location>
        <begin position="69"/>
        <end position="97"/>
    </location>
</feature>
<feature type="transmembrane region" description="Helical" evidence="8">
    <location>
        <begin position="273"/>
        <end position="293"/>
    </location>
</feature>
<feature type="transmembrane region" description="Helical" evidence="8">
    <location>
        <begin position="450"/>
        <end position="472"/>
    </location>
</feature>
<feature type="transmembrane region" description="Helical" evidence="8">
    <location>
        <begin position="328"/>
        <end position="349"/>
    </location>
</feature>
<comment type="similarity">
    <text evidence="2">Belongs to the CPA3 antiporters (TC 2.A.63) subunit D family.</text>
</comment>
<feature type="transmembrane region" description="Helical" evidence="8">
    <location>
        <begin position="132"/>
        <end position="150"/>
    </location>
</feature>